<accession>A0ABY5DB34</accession>
<gene>
    <name evidence="2" type="ORF">NE857_02755</name>
</gene>
<reference evidence="2" key="1">
    <citation type="submission" date="2022-06" db="EMBL/GenBank/DDBJ databases">
        <authorList>
            <person name="Ping M."/>
        </authorList>
    </citation>
    <scope>NUCLEOTIDE SEQUENCE</scope>
    <source>
        <strain evidence="2">JCM11759T</strain>
    </source>
</reference>
<protein>
    <recommendedName>
        <fullName evidence="1">vWA-MoxR associated protein middle region 0 domain-containing protein</fullName>
    </recommendedName>
</protein>
<dbReference type="InterPro" id="IPR045555">
    <property type="entry name" value="VMAP-M0"/>
</dbReference>
<organism evidence="2 3">
    <name type="scientific">Nocardiopsis exhalans</name>
    <dbReference type="NCBI Taxonomy" id="163604"/>
    <lineage>
        <taxon>Bacteria</taxon>
        <taxon>Bacillati</taxon>
        <taxon>Actinomycetota</taxon>
        <taxon>Actinomycetes</taxon>
        <taxon>Streptosporangiales</taxon>
        <taxon>Nocardiopsidaceae</taxon>
        <taxon>Nocardiopsis</taxon>
    </lineage>
</organism>
<evidence type="ECO:0000313" key="2">
    <source>
        <dbReference type="EMBL" id="USY20590.1"/>
    </source>
</evidence>
<dbReference type="Pfam" id="PF19916">
    <property type="entry name" value="VMAP-M0"/>
    <property type="match status" value="1"/>
</dbReference>
<dbReference type="Proteomes" id="UP001055940">
    <property type="component" value="Chromosome"/>
</dbReference>
<dbReference type="RefSeq" id="WP_254419645.1">
    <property type="nucleotide sequence ID" value="NZ_BAAAJB010000017.1"/>
</dbReference>
<proteinExistence type="predicted"/>
<name>A0ABY5DB34_9ACTN</name>
<sequence length="502" mass="55853">MSEGVPEGLPGGHELPPELRSRIVEALCEIDNLAEERGQATLLRYLSTRTRNRVRTGAAEVFAESMVDHCARNYSFLELSRWLPARESGSRPALAVVELVRPFVAAEENETLAHQLPGSTWPDLDEVRQQLSRIPCEGRIRAVYEQVRGGLVAQGRLPAPNTAWEALVALAEFTARDGIPPVLIMCTQLSRDHPELSCAALLSAWGEPTRWRPPSDPPTSVDGPARLIVWVSSGARRDRYELESWAVLRQRGDGLPEFWAHWVDREVASGEIARRIGERLDLVEEEARILRHTGLRVELVVGLDLMSALRVESWQNEGSGDRPALGDRAELVYRAAEVTDHRFEAVGKIRQLTRERWESLEQRGNANVVDLFHAGDMDEILLHRRLGNEDIICLSVPSGLKHPVKHVLRALGVGVPVVVWHCGAREGSIGDWLNPVRLEGEVTLTAKQVYGLPKVLFDCRTGAGSTEASVYIENPSDVAMMFHDQLPVRPPRPSQISPDSIL</sequence>
<evidence type="ECO:0000313" key="3">
    <source>
        <dbReference type="Proteomes" id="UP001055940"/>
    </source>
</evidence>
<keyword evidence="3" id="KW-1185">Reference proteome</keyword>
<dbReference type="EMBL" id="CP099837">
    <property type="protein sequence ID" value="USY20590.1"/>
    <property type="molecule type" value="Genomic_DNA"/>
</dbReference>
<evidence type="ECO:0000259" key="1">
    <source>
        <dbReference type="Pfam" id="PF19916"/>
    </source>
</evidence>
<feature type="domain" description="vWA-MoxR associated protein middle region 0" evidence="1">
    <location>
        <begin position="123"/>
        <end position="206"/>
    </location>
</feature>